<organism evidence="1 2">
    <name type="scientific">Candidatus Methanoperedens nitratireducens</name>
    <dbReference type="NCBI Taxonomy" id="1392998"/>
    <lineage>
        <taxon>Archaea</taxon>
        <taxon>Methanobacteriati</taxon>
        <taxon>Methanobacteriota</taxon>
        <taxon>Stenosarchaea group</taxon>
        <taxon>Methanomicrobia</taxon>
        <taxon>Methanosarcinales</taxon>
        <taxon>ANME-2 cluster</taxon>
        <taxon>Candidatus Methanoperedentaceae</taxon>
        <taxon>Candidatus Methanoperedens</taxon>
    </lineage>
</organism>
<dbReference type="GO" id="GO:0032259">
    <property type="term" value="P:methylation"/>
    <property type="evidence" value="ECO:0007669"/>
    <property type="project" value="UniProtKB-KW"/>
</dbReference>
<dbReference type="PANTHER" id="PTHR40036">
    <property type="entry name" value="MACROCIN O-METHYLTRANSFERASE"/>
    <property type="match status" value="1"/>
</dbReference>
<gene>
    <name evidence="1" type="ORF">MPEBLZ_04314</name>
</gene>
<dbReference type="Gene3D" id="3.40.50.150">
    <property type="entry name" value="Vaccinia Virus protein VP39"/>
    <property type="match status" value="1"/>
</dbReference>
<sequence>MINQVKNLVRKNKIVVHTRLFFRRMSDSWKYVPVKEYANIKKLLLFWELFPYSQQNYASLSNVYDLARVMEKNNTRGSFVECGVWKGGCAAVMAIIANKAGNNRKIWLFDSFEGMPEATGMDSGKSAMELAEGKMSGKLTPVGTNIALIEDVKELFFEKLNLNKNNIIFAKGWFQETIPKYKDQIGHIAVLRIDGDWYESTKTCLENLYDQVIEGGYIIIDDYGFFPGCKKAVDEFISMRNLKVELIKIDYSRVYFKKSD</sequence>
<keyword evidence="1" id="KW-0808">Transferase</keyword>
<dbReference type="EMBL" id="LKCM01000427">
    <property type="protein sequence ID" value="KPQ41143.1"/>
    <property type="molecule type" value="Genomic_DNA"/>
</dbReference>
<name>A0A0P8CF73_9EURY</name>
<dbReference type="Pfam" id="PF05711">
    <property type="entry name" value="TylF"/>
    <property type="match status" value="1"/>
</dbReference>
<reference evidence="1 2" key="1">
    <citation type="submission" date="2015-09" db="EMBL/GenBank/DDBJ databases">
        <title>A metagenomics-based metabolic model of nitrate-dependent anaerobic oxidation of methane by Methanoperedens-like archaea.</title>
        <authorList>
            <person name="Arshad A."/>
            <person name="Speth D.R."/>
            <person name="De Graaf R.M."/>
            <person name="Op Den Camp H.J."/>
            <person name="Jetten M.S."/>
            <person name="Welte C.U."/>
        </authorList>
    </citation>
    <scope>NUCLEOTIDE SEQUENCE [LARGE SCALE GENOMIC DNA]</scope>
</reference>
<comment type="caution">
    <text evidence="1">The sequence shown here is derived from an EMBL/GenBank/DDBJ whole genome shotgun (WGS) entry which is preliminary data.</text>
</comment>
<dbReference type="SUPFAM" id="SSF53335">
    <property type="entry name" value="S-adenosyl-L-methionine-dependent methyltransferases"/>
    <property type="match status" value="1"/>
</dbReference>
<keyword evidence="1" id="KW-0489">Methyltransferase</keyword>
<protein>
    <submittedName>
        <fullName evidence="1">Macrocin-O-methyltransferase (TylF)</fullName>
    </submittedName>
</protein>
<evidence type="ECO:0000313" key="1">
    <source>
        <dbReference type="EMBL" id="KPQ41143.1"/>
    </source>
</evidence>
<dbReference type="PANTHER" id="PTHR40036:SF1">
    <property type="entry name" value="MACROCIN O-METHYLTRANSFERASE"/>
    <property type="match status" value="1"/>
</dbReference>
<accession>A0A0P8CF73</accession>
<evidence type="ECO:0000313" key="2">
    <source>
        <dbReference type="Proteomes" id="UP000050360"/>
    </source>
</evidence>
<dbReference type="InterPro" id="IPR029063">
    <property type="entry name" value="SAM-dependent_MTases_sf"/>
</dbReference>
<proteinExistence type="predicted"/>
<dbReference type="Proteomes" id="UP000050360">
    <property type="component" value="Unassembled WGS sequence"/>
</dbReference>
<dbReference type="AlphaFoldDB" id="A0A0P8CF73"/>
<dbReference type="GO" id="GO:0008168">
    <property type="term" value="F:methyltransferase activity"/>
    <property type="evidence" value="ECO:0007669"/>
    <property type="project" value="UniProtKB-KW"/>
</dbReference>
<dbReference type="InterPro" id="IPR008884">
    <property type="entry name" value="TylF_MeTrfase"/>
</dbReference>